<gene>
    <name evidence="4" type="ORF">GCM10011487_03660</name>
</gene>
<organism evidence="4 5">
    <name type="scientific">Steroidobacter agaridevorans</name>
    <dbReference type="NCBI Taxonomy" id="2695856"/>
    <lineage>
        <taxon>Bacteria</taxon>
        <taxon>Pseudomonadati</taxon>
        <taxon>Pseudomonadota</taxon>
        <taxon>Gammaproteobacteria</taxon>
        <taxon>Steroidobacterales</taxon>
        <taxon>Steroidobacteraceae</taxon>
        <taxon>Steroidobacter</taxon>
    </lineage>
</organism>
<sequence>MITWQRKLPSLVAVLVVSACAVPPPYRAPAPPAPVPPPTQEPPVETRPAPAPEPPVEQPPPPAPVVREPVLSAASRALVSQAQIQLQSKNYPVAASSIERALRIEPDNPLLWIELGKVRQAEGNYVQAENMGRKAASMSVNAPRANSSAWTLIAESLRARGKNSEAQEALLRAQGVR</sequence>
<evidence type="ECO:0000256" key="2">
    <source>
        <dbReference type="SAM" id="MobiDB-lite"/>
    </source>
</evidence>
<dbReference type="PROSITE" id="PS50005">
    <property type="entry name" value="TPR"/>
    <property type="match status" value="1"/>
</dbReference>
<dbReference type="Proteomes" id="UP000445000">
    <property type="component" value="Unassembled WGS sequence"/>
</dbReference>
<dbReference type="InterPro" id="IPR019734">
    <property type="entry name" value="TPR_rpt"/>
</dbReference>
<evidence type="ECO:0000313" key="5">
    <source>
        <dbReference type="Proteomes" id="UP000445000"/>
    </source>
</evidence>
<reference evidence="5" key="1">
    <citation type="submission" date="2020-01" db="EMBL/GenBank/DDBJ databases">
        <title>'Steroidobacter agaridevorans' sp. nov., agar-degrading bacteria isolated from rhizosphere soils.</title>
        <authorList>
            <person name="Ikenaga M."/>
            <person name="Kataoka M."/>
            <person name="Murouchi A."/>
            <person name="Katsuragi S."/>
            <person name="Sakai M."/>
        </authorList>
    </citation>
    <scope>NUCLEOTIDE SEQUENCE [LARGE SCALE GENOMIC DNA]</scope>
    <source>
        <strain evidence="5">YU21-B</strain>
    </source>
</reference>
<evidence type="ECO:0008006" key="6">
    <source>
        <dbReference type="Google" id="ProtNLM"/>
    </source>
</evidence>
<feature type="compositionally biased region" description="Pro residues" evidence="2">
    <location>
        <begin position="49"/>
        <end position="64"/>
    </location>
</feature>
<feature type="compositionally biased region" description="Pro residues" evidence="2">
    <location>
        <begin position="26"/>
        <end position="41"/>
    </location>
</feature>
<dbReference type="PROSITE" id="PS51257">
    <property type="entry name" value="PROKAR_LIPOPROTEIN"/>
    <property type="match status" value="1"/>
</dbReference>
<keyword evidence="5" id="KW-1185">Reference proteome</keyword>
<dbReference type="SUPFAM" id="SSF48452">
    <property type="entry name" value="TPR-like"/>
    <property type="match status" value="1"/>
</dbReference>
<dbReference type="AlphaFoldDB" id="A0A829Y6D4"/>
<dbReference type="Gene3D" id="1.25.40.10">
    <property type="entry name" value="Tetratricopeptide repeat domain"/>
    <property type="match status" value="1"/>
</dbReference>
<feature type="signal peptide" evidence="3">
    <location>
        <begin position="1"/>
        <end position="21"/>
    </location>
</feature>
<name>A0A829Y6D4_9GAMM</name>
<protein>
    <recommendedName>
        <fullName evidence="6">Tetratricopeptide repeat protein</fullName>
    </recommendedName>
</protein>
<evidence type="ECO:0000313" key="4">
    <source>
        <dbReference type="EMBL" id="GFE78366.1"/>
    </source>
</evidence>
<evidence type="ECO:0000256" key="1">
    <source>
        <dbReference type="PROSITE-ProRule" id="PRU00339"/>
    </source>
</evidence>
<feature type="region of interest" description="Disordered" evidence="2">
    <location>
        <begin position="26"/>
        <end position="66"/>
    </location>
</feature>
<feature type="repeat" description="TPR" evidence="1">
    <location>
        <begin position="75"/>
        <end position="108"/>
    </location>
</feature>
<feature type="chain" id="PRO_5032644220" description="Tetratricopeptide repeat protein" evidence="3">
    <location>
        <begin position="22"/>
        <end position="177"/>
    </location>
</feature>
<proteinExistence type="predicted"/>
<accession>A0A829Y6D4</accession>
<dbReference type="InterPro" id="IPR011990">
    <property type="entry name" value="TPR-like_helical_dom_sf"/>
</dbReference>
<keyword evidence="3" id="KW-0732">Signal</keyword>
<comment type="caution">
    <text evidence="4">The sequence shown here is derived from an EMBL/GenBank/DDBJ whole genome shotgun (WGS) entry which is preliminary data.</text>
</comment>
<keyword evidence="1" id="KW-0802">TPR repeat</keyword>
<dbReference type="EMBL" id="BLJN01000001">
    <property type="protein sequence ID" value="GFE78366.1"/>
    <property type="molecule type" value="Genomic_DNA"/>
</dbReference>
<evidence type="ECO:0000256" key="3">
    <source>
        <dbReference type="SAM" id="SignalP"/>
    </source>
</evidence>